<dbReference type="PANTHER" id="PTHR33973:SF4">
    <property type="entry name" value="OS07G0153300 PROTEIN"/>
    <property type="match status" value="1"/>
</dbReference>
<accession>A0A0D3I116</accession>
<keyword evidence="3" id="KW-1185">Reference proteome</keyword>
<evidence type="ECO:0000313" key="2">
    <source>
        <dbReference type="EnsemblProtists" id="EOD04951"/>
    </source>
</evidence>
<dbReference type="PANTHER" id="PTHR33973">
    <property type="entry name" value="OS07G0153300 PROTEIN"/>
    <property type="match status" value="1"/>
</dbReference>
<dbReference type="Pfam" id="PF07103">
    <property type="entry name" value="DUF1365"/>
    <property type="match status" value="1"/>
</dbReference>
<evidence type="ECO:0000313" key="3">
    <source>
        <dbReference type="Proteomes" id="UP000013827"/>
    </source>
</evidence>
<dbReference type="EnsemblProtists" id="EOD24271">
    <property type="protein sequence ID" value="EOD24271"/>
    <property type="gene ID" value="EMIHUDRAFT_115988"/>
</dbReference>
<feature type="chain" id="PRO_5044053451" evidence="1">
    <location>
        <begin position="20"/>
        <end position="230"/>
    </location>
</feature>
<reference evidence="3" key="1">
    <citation type="journal article" date="2013" name="Nature">
        <title>Pan genome of the phytoplankton Emiliania underpins its global distribution.</title>
        <authorList>
            <person name="Read B.A."/>
            <person name="Kegel J."/>
            <person name="Klute M.J."/>
            <person name="Kuo A."/>
            <person name="Lefebvre S.C."/>
            <person name="Maumus F."/>
            <person name="Mayer C."/>
            <person name="Miller J."/>
            <person name="Monier A."/>
            <person name="Salamov A."/>
            <person name="Young J."/>
            <person name="Aguilar M."/>
            <person name="Claverie J.M."/>
            <person name="Frickenhaus S."/>
            <person name="Gonzalez K."/>
            <person name="Herman E.K."/>
            <person name="Lin Y.C."/>
            <person name="Napier J."/>
            <person name="Ogata H."/>
            <person name="Sarno A.F."/>
            <person name="Shmutz J."/>
            <person name="Schroeder D."/>
            <person name="de Vargas C."/>
            <person name="Verret F."/>
            <person name="von Dassow P."/>
            <person name="Valentin K."/>
            <person name="Van de Peer Y."/>
            <person name="Wheeler G."/>
            <person name="Dacks J.B."/>
            <person name="Delwiche C.F."/>
            <person name="Dyhrman S.T."/>
            <person name="Glockner G."/>
            <person name="John U."/>
            <person name="Richards T."/>
            <person name="Worden A.Z."/>
            <person name="Zhang X."/>
            <person name="Grigoriev I.V."/>
            <person name="Allen A.E."/>
            <person name="Bidle K."/>
            <person name="Borodovsky M."/>
            <person name="Bowler C."/>
            <person name="Brownlee C."/>
            <person name="Cock J.M."/>
            <person name="Elias M."/>
            <person name="Gladyshev V.N."/>
            <person name="Groth M."/>
            <person name="Guda C."/>
            <person name="Hadaegh A."/>
            <person name="Iglesias-Rodriguez M.D."/>
            <person name="Jenkins J."/>
            <person name="Jones B.M."/>
            <person name="Lawson T."/>
            <person name="Leese F."/>
            <person name="Lindquist E."/>
            <person name="Lobanov A."/>
            <person name="Lomsadze A."/>
            <person name="Malik S.B."/>
            <person name="Marsh M.E."/>
            <person name="Mackinder L."/>
            <person name="Mock T."/>
            <person name="Mueller-Roeber B."/>
            <person name="Pagarete A."/>
            <person name="Parker M."/>
            <person name="Probert I."/>
            <person name="Quesneville H."/>
            <person name="Raines C."/>
            <person name="Rensing S.A."/>
            <person name="Riano-Pachon D.M."/>
            <person name="Richier S."/>
            <person name="Rokitta S."/>
            <person name="Shiraiwa Y."/>
            <person name="Soanes D.M."/>
            <person name="van der Giezen M."/>
            <person name="Wahlund T.M."/>
            <person name="Williams B."/>
            <person name="Wilson W."/>
            <person name="Wolfe G."/>
            <person name="Wurch L.L."/>
        </authorList>
    </citation>
    <scope>NUCLEOTIDE SEQUENCE</scope>
</reference>
<dbReference type="Proteomes" id="UP000013827">
    <property type="component" value="Unassembled WGS sequence"/>
</dbReference>
<dbReference type="PaxDb" id="2903-EOD04951"/>
<feature type="signal peptide" evidence="1">
    <location>
        <begin position="1"/>
        <end position="19"/>
    </location>
</feature>
<reference evidence="2" key="2">
    <citation type="submission" date="2024-10" db="UniProtKB">
        <authorList>
            <consortium name="EnsemblProtists"/>
        </authorList>
    </citation>
    <scope>IDENTIFICATION</scope>
</reference>
<sequence>MLLSLSASLALSLLRIAAAAVRLAASAALGLRDPADSACACEFYEGVVHHLRTKPKRHTLTYRVRYCLLDLDAARPPACCAAQLEDRLTAAQARSESGYDGKDMASAWTLHASAPAERLALSVSCEHPELGRFFDASLAARRAQPASSEVWAWLMPHRVAAWIYWHATLLLWAGVPFLPHPKSSDPAAYKRDILAKAEASGKTLCPAVGAAAVGQPRFSWRDAARYPWDG</sequence>
<dbReference type="KEGG" id="ehx:EMIHUDRAFT_107425"/>
<proteinExistence type="predicted"/>
<dbReference type="InterPro" id="IPR010775">
    <property type="entry name" value="DUF1365"/>
</dbReference>
<protein>
    <submittedName>
        <fullName evidence="2">Uncharacterized protein</fullName>
    </submittedName>
</protein>
<dbReference type="HOGENOM" id="CLU_1206699_0_0_1"/>
<dbReference type="EnsemblProtists" id="EOD04951">
    <property type="protein sequence ID" value="EOD04951"/>
    <property type="gene ID" value="EMIHUDRAFT_107425"/>
</dbReference>
<keyword evidence="1" id="KW-0732">Signal</keyword>
<evidence type="ECO:0000256" key="1">
    <source>
        <dbReference type="SAM" id="SignalP"/>
    </source>
</evidence>
<dbReference type="RefSeq" id="XP_005757380.1">
    <property type="nucleotide sequence ID" value="XM_005757323.1"/>
</dbReference>
<organism evidence="2 3">
    <name type="scientific">Emiliania huxleyi (strain CCMP1516)</name>
    <dbReference type="NCBI Taxonomy" id="280463"/>
    <lineage>
        <taxon>Eukaryota</taxon>
        <taxon>Haptista</taxon>
        <taxon>Haptophyta</taxon>
        <taxon>Prymnesiophyceae</taxon>
        <taxon>Isochrysidales</taxon>
        <taxon>Noelaerhabdaceae</taxon>
        <taxon>Emiliania</taxon>
    </lineage>
</organism>
<dbReference type="GeneID" id="17251159"/>
<name>A0A0D3I116_EMIH1</name>
<dbReference type="AlphaFoldDB" id="A0A0D3I116"/>
<dbReference type="GeneID" id="17269815"/>
<dbReference type="KEGG" id="ehx:EMIHUDRAFT_115988"/>
<dbReference type="RefSeq" id="XP_005776700.1">
    <property type="nucleotide sequence ID" value="XM_005776643.1"/>
</dbReference>